<dbReference type="OrthoDB" id="3064818at2759"/>
<organism evidence="1 2">
    <name type="scientific">Ephemerocybe angulata</name>
    <dbReference type="NCBI Taxonomy" id="980116"/>
    <lineage>
        <taxon>Eukaryota</taxon>
        <taxon>Fungi</taxon>
        <taxon>Dikarya</taxon>
        <taxon>Basidiomycota</taxon>
        <taxon>Agaricomycotina</taxon>
        <taxon>Agaricomycetes</taxon>
        <taxon>Agaricomycetidae</taxon>
        <taxon>Agaricales</taxon>
        <taxon>Agaricineae</taxon>
        <taxon>Psathyrellaceae</taxon>
        <taxon>Ephemerocybe</taxon>
    </lineage>
</organism>
<dbReference type="Proteomes" id="UP000521943">
    <property type="component" value="Unassembled WGS sequence"/>
</dbReference>
<comment type="caution">
    <text evidence="1">The sequence shown here is derived from an EMBL/GenBank/DDBJ whole genome shotgun (WGS) entry which is preliminary data.</text>
</comment>
<gene>
    <name evidence="1" type="ORF">DFP72DRAFT_1017536</name>
</gene>
<reference evidence="1 2" key="1">
    <citation type="submission" date="2020-07" db="EMBL/GenBank/DDBJ databases">
        <title>Comparative genomics of pyrophilous fungi reveals a link between fire events and developmental genes.</title>
        <authorList>
            <consortium name="DOE Joint Genome Institute"/>
            <person name="Steindorff A.S."/>
            <person name="Carver A."/>
            <person name="Calhoun S."/>
            <person name="Stillman K."/>
            <person name="Liu H."/>
            <person name="Lipzen A."/>
            <person name="Pangilinan J."/>
            <person name="Labutti K."/>
            <person name="Bruns T.D."/>
            <person name="Grigoriev I.V."/>
        </authorList>
    </citation>
    <scope>NUCLEOTIDE SEQUENCE [LARGE SCALE GENOMIC DNA]</scope>
    <source>
        <strain evidence="1 2">CBS 144469</strain>
    </source>
</reference>
<accession>A0A8H6HF06</accession>
<name>A0A8H6HF06_9AGAR</name>
<sequence>MDEVVAGTLTPTAFVEKLGELGLSPAQMETWVDDLEARRVAVAPEPDEGAAPVREATPEGLEGEELATFRRRRAELLEDRPRPMAAAIEEIARRRLIDRIGGAVNPRPPRFGDNSREVDEFLASLVAERSTQAPAISTSLLSAAPHLAKLSQQTAVDPHVEETCRLRRAFSGEKSLDSVIDLLQLQSHITPLPRAIWKQVLLDEYVDFRKVYAAMEGGHEQYDEPKPFAGEYQLVKKDQFSKTKEVRDESEWTRVFAAWQEAVAVTYPHRKEELVGYRRIVHSIFRIGQPAAAIQFDVDARNNYAKGRFRLDDGTLQQPTILNRVFNAATTRISKRSAPNDTFSNAPPAKKPATAAICRNWNLGLCAEPCPGRRRHGACIECGNAHKSRDNEACKAAFQARRGT</sequence>
<dbReference type="AlphaFoldDB" id="A0A8H6HF06"/>
<proteinExistence type="predicted"/>
<keyword evidence="2" id="KW-1185">Reference proteome</keyword>
<evidence type="ECO:0000313" key="1">
    <source>
        <dbReference type="EMBL" id="KAF6745783.1"/>
    </source>
</evidence>
<protein>
    <submittedName>
        <fullName evidence="1">Uncharacterized protein</fullName>
    </submittedName>
</protein>
<evidence type="ECO:0000313" key="2">
    <source>
        <dbReference type="Proteomes" id="UP000521943"/>
    </source>
</evidence>
<dbReference type="EMBL" id="JACGCI010000099">
    <property type="protein sequence ID" value="KAF6745783.1"/>
    <property type="molecule type" value="Genomic_DNA"/>
</dbReference>